<comment type="caution">
    <text evidence="2">The sequence shown here is derived from an EMBL/GenBank/DDBJ whole genome shotgun (WGS) entry which is preliminary data.</text>
</comment>
<keyword evidence="1" id="KW-1133">Transmembrane helix</keyword>
<dbReference type="RefSeq" id="WP_184481898.1">
    <property type="nucleotide sequence ID" value="NZ_JAAEDJ010000077.1"/>
</dbReference>
<dbReference type="Proteomes" id="UP000562254">
    <property type="component" value="Unassembled WGS sequence"/>
</dbReference>
<proteinExistence type="predicted"/>
<reference evidence="2 3" key="1">
    <citation type="submission" date="2020-08" db="EMBL/GenBank/DDBJ databases">
        <title>Genomic Encyclopedia of Type Strains, Phase IV (KMG-IV): sequencing the most valuable type-strain genomes for metagenomic binning, comparative biology and taxonomic classification.</title>
        <authorList>
            <person name="Goeker M."/>
        </authorList>
    </citation>
    <scope>NUCLEOTIDE SEQUENCE [LARGE SCALE GENOMIC DNA]</scope>
    <source>
        <strain evidence="2 3">DSM 25895</strain>
    </source>
</reference>
<sequence>MNDLERLEALMDAGHVKLGVHIRRMNSPGSPVYRSGENIWPAALVLLVSFAALKWGGAPLEALGIAQGGAWAGTIALGAGCWWWFYKVMPKVRDGVFNRTAAFAMQSPEHFDALWSKGVLTLYAKLPDGTERVATRKDSWRDYAASIEALLKDPG</sequence>
<evidence type="ECO:0000256" key="1">
    <source>
        <dbReference type="SAM" id="Phobius"/>
    </source>
</evidence>
<evidence type="ECO:0000313" key="2">
    <source>
        <dbReference type="EMBL" id="MBB5688872.1"/>
    </source>
</evidence>
<feature type="transmembrane region" description="Helical" evidence="1">
    <location>
        <begin position="62"/>
        <end position="85"/>
    </location>
</feature>
<keyword evidence="3" id="KW-1185">Reference proteome</keyword>
<protein>
    <submittedName>
        <fullName evidence="2">Uncharacterized protein</fullName>
    </submittedName>
</protein>
<keyword evidence="1" id="KW-0812">Transmembrane</keyword>
<feature type="transmembrane region" description="Helical" evidence="1">
    <location>
        <begin position="39"/>
        <end position="56"/>
    </location>
</feature>
<gene>
    <name evidence="2" type="ORF">FHS88_000988</name>
</gene>
<keyword evidence="1" id="KW-0472">Membrane</keyword>
<evidence type="ECO:0000313" key="3">
    <source>
        <dbReference type="Proteomes" id="UP000562254"/>
    </source>
</evidence>
<dbReference type="AlphaFoldDB" id="A0A840Y2K2"/>
<organism evidence="2 3">
    <name type="scientific">Neoroseomonas alkaliterrae</name>
    <dbReference type="NCBI Taxonomy" id="1452450"/>
    <lineage>
        <taxon>Bacteria</taxon>
        <taxon>Pseudomonadati</taxon>
        <taxon>Pseudomonadota</taxon>
        <taxon>Alphaproteobacteria</taxon>
        <taxon>Acetobacterales</taxon>
        <taxon>Acetobacteraceae</taxon>
        <taxon>Neoroseomonas</taxon>
    </lineage>
</organism>
<accession>A0A840Y2K2</accession>
<name>A0A840Y2K2_9PROT</name>
<dbReference type="EMBL" id="JACIJE010000002">
    <property type="protein sequence ID" value="MBB5688872.1"/>
    <property type="molecule type" value="Genomic_DNA"/>
</dbReference>